<dbReference type="PANTHER" id="PTHR46401:SF2">
    <property type="entry name" value="GLYCOSYLTRANSFERASE WBBK-RELATED"/>
    <property type="match status" value="1"/>
</dbReference>
<dbReference type="GO" id="GO:0016757">
    <property type="term" value="F:glycosyltransferase activity"/>
    <property type="evidence" value="ECO:0007669"/>
    <property type="project" value="InterPro"/>
</dbReference>
<dbReference type="GO" id="GO:0009103">
    <property type="term" value="P:lipopolysaccharide biosynthetic process"/>
    <property type="evidence" value="ECO:0007669"/>
    <property type="project" value="TreeGrafter"/>
</dbReference>
<evidence type="ECO:0000256" key="1">
    <source>
        <dbReference type="ARBA" id="ARBA00022679"/>
    </source>
</evidence>
<dbReference type="PANTHER" id="PTHR46401">
    <property type="entry name" value="GLYCOSYLTRANSFERASE WBBK-RELATED"/>
    <property type="match status" value="1"/>
</dbReference>
<protein>
    <submittedName>
        <fullName evidence="4">Glycosyltransferase</fullName>
    </submittedName>
</protein>
<organism evidence="4 5">
    <name type="scientific">Acidisarcina polymorpha</name>
    <dbReference type="NCBI Taxonomy" id="2211140"/>
    <lineage>
        <taxon>Bacteria</taxon>
        <taxon>Pseudomonadati</taxon>
        <taxon>Acidobacteriota</taxon>
        <taxon>Terriglobia</taxon>
        <taxon>Terriglobales</taxon>
        <taxon>Acidobacteriaceae</taxon>
        <taxon>Acidisarcina</taxon>
    </lineage>
</organism>
<gene>
    <name evidence="4" type="ORF">ACPOL_5363</name>
</gene>
<sequence>MRVLLTTDTIGGVWTYTRELTEGLLRASVAVALVSFGRLPSEDQLAWCHTVAGRHPALFEYHFSDTPLEWMSDNECVYELGVPLLQRVAREFRADLLHSNQYCFGRFPHGIPRLVTAHSDVISWSKACTSEALEPGRWITTYKTLVQEGLLAADTLVAPTRWMLDALTSTFQVPRRILVVGNGRTISSRRRSTARSMQAVSVGRLWDPAKNLSLLSSLPASVPIFVAGEQRYGEAGIPGLVETFTSLGPLSEEAVLSLFRSSSIYLCTSIYEPFGLAPLEAALCGCAVLANDIPSLREVWGDAARYFADAPTLSFLLEELISNPEELRRCQKQSLRRAQHWTAQRMTSGYMSIYRSLLARGSSASSISRIAEGDLCVA</sequence>
<dbReference type="AlphaFoldDB" id="A0A2Z5G682"/>
<dbReference type="Pfam" id="PF00534">
    <property type="entry name" value="Glycos_transf_1"/>
    <property type="match status" value="1"/>
</dbReference>
<dbReference type="InterPro" id="IPR001296">
    <property type="entry name" value="Glyco_trans_1"/>
</dbReference>
<dbReference type="RefSeq" id="WP_114209350.1">
    <property type="nucleotide sequence ID" value="NZ_CP030840.1"/>
</dbReference>
<dbReference type="Proteomes" id="UP000253606">
    <property type="component" value="Chromosome"/>
</dbReference>
<dbReference type="Pfam" id="PF13439">
    <property type="entry name" value="Glyco_transf_4"/>
    <property type="match status" value="1"/>
</dbReference>
<feature type="domain" description="Glycosyl transferase family 1" evidence="2">
    <location>
        <begin position="241"/>
        <end position="334"/>
    </location>
</feature>
<dbReference type="CDD" id="cd03801">
    <property type="entry name" value="GT4_PimA-like"/>
    <property type="match status" value="1"/>
</dbReference>
<dbReference type="OrthoDB" id="9764577at2"/>
<dbReference type="SUPFAM" id="SSF53756">
    <property type="entry name" value="UDP-Glycosyltransferase/glycogen phosphorylase"/>
    <property type="match status" value="1"/>
</dbReference>
<evidence type="ECO:0000259" key="2">
    <source>
        <dbReference type="Pfam" id="PF00534"/>
    </source>
</evidence>
<evidence type="ECO:0000313" key="4">
    <source>
        <dbReference type="EMBL" id="AXC14611.1"/>
    </source>
</evidence>
<dbReference type="KEGG" id="abas:ACPOL_5363"/>
<dbReference type="EMBL" id="CP030840">
    <property type="protein sequence ID" value="AXC14611.1"/>
    <property type="molecule type" value="Genomic_DNA"/>
</dbReference>
<feature type="domain" description="Glycosyltransferase subfamily 4-like N-terminal" evidence="3">
    <location>
        <begin position="10"/>
        <end position="183"/>
    </location>
</feature>
<reference evidence="4 5" key="1">
    <citation type="journal article" date="2018" name="Front. Microbiol.">
        <title>Hydrolytic Capabilities as a Key to Environmental Success: Chitinolytic and Cellulolytic Acidobacteria From Acidic Sub-arctic Soils and Boreal Peatlands.</title>
        <authorList>
            <person name="Belova S.E."/>
            <person name="Ravin N.V."/>
            <person name="Pankratov T.A."/>
            <person name="Rakitin A.L."/>
            <person name="Ivanova A.A."/>
            <person name="Beletsky A.V."/>
            <person name="Mardanov A.V."/>
            <person name="Sinninghe Damste J.S."/>
            <person name="Dedysh S.N."/>
        </authorList>
    </citation>
    <scope>NUCLEOTIDE SEQUENCE [LARGE SCALE GENOMIC DNA]</scope>
    <source>
        <strain evidence="4 5">SBC82</strain>
    </source>
</reference>
<keyword evidence="5" id="KW-1185">Reference proteome</keyword>
<accession>A0A2Z5G682</accession>
<dbReference type="InterPro" id="IPR028098">
    <property type="entry name" value="Glyco_trans_4-like_N"/>
</dbReference>
<proteinExistence type="predicted"/>
<name>A0A2Z5G682_9BACT</name>
<evidence type="ECO:0000313" key="5">
    <source>
        <dbReference type="Proteomes" id="UP000253606"/>
    </source>
</evidence>
<dbReference type="Gene3D" id="3.40.50.2000">
    <property type="entry name" value="Glycogen Phosphorylase B"/>
    <property type="match status" value="2"/>
</dbReference>
<keyword evidence="1 4" id="KW-0808">Transferase</keyword>
<evidence type="ECO:0000259" key="3">
    <source>
        <dbReference type="Pfam" id="PF13439"/>
    </source>
</evidence>